<comment type="caution">
    <text evidence="2">The sequence shown here is derived from an EMBL/GenBank/DDBJ whole genome shotgun (WGS) entry which is preliminary data.</text>
</comment>
<keyword evidence="3" id="KW-1185">Reference proteome</keyword>
<dbReference type="PANTHER" id="PTHR47589:SF5">
    <property type="entry name" value="CHALCONE ISOMERASE DOMAIN-CONTAINING PROTEIN"/>
    <property type="match status" value="1"/>
</dbReference>
<dbReference type="EMBL" id="JAVXUP010000942">
    <property type="protein sequence ID" value="KAK3018349.1"/>
    <property type="molecule type" value="Genomic_DNA"/>
</dbReference>
<dbReference type="PROSITE" id="PS51257">
    <property type="entry name" value="PROKAR_LIPOPROTEIN"/>
    <property type="match status" value="1"/>
</dbReference>
<name>A0AA88W2Z4_9ASTE</name>
<dbReference type="Gene3D" id="3.50.70.10">
    <property type="match status" value="1"/>
</dbReference>
<evidence type="ECO:0000313" key="3">
    <source>
        <dbReference type="Proteomes" id="UP001188597"/>
    </source>
</evidence>
<dbReference type="Proteomes" id="UP001188597">
    <property type="component" value="Unassembled WGS sequence"/>
</dbReference>
<dbReference type="GO" id="GO:0009570">
    <property type="term" value="C:chloroplast stroma"/>
    <property type="evidence" value="ECO:0007669"/>
    <property type="project" value="TreeGrafter"/>
</dbReference>
<organism evidence="2 3">
    <name type="scientific">Escallonia herrerae</name>
    <dbReference type="NCBI Taxonomy" id="1293975"/>
    <lineage>
        <taxon>Eukaryota</taxon>
        <taxon>Viridiplantae</taxon>
        <taxon>Streptophyta</taxon>
        <taxon>Embryophyta</taxon>
        <taxon>Tracheophyta</taxon>
        <taxon>Spermatophyta</taxon>
        <taxon>Magnoliopsida</taxon>
        <taxon>eudicotyledons</taxon>
        <taxon>Gunneridae</taxon>
        <taxon>Pentapetalae</taxon>
        <taxon>asterids</taxon>
        <taxon>campanulids</taxon>
        <taxon>Escalloniales</taxon>
        <taxon>Escalloniaceae</taxon>
        <taxon>Escallonia</taxon>
    </lineage>
</organism>
<dbReference type="AlphaFoldDB" id="A0AA88W2Z4"/>
<reference evidence="2" key="1">
    <citation type="submission" date="2022-12" db="EMBL/GenBank/DDBJ databases">
        <title>Draft genome assemblies for two species of Escallonia (Escalloniales).</title>
        <authorList>
            <person name="Chanderbali A."/>
            <person name="Dervinis C."/>
            <person name="Anghel I."/>
            <person name="Soltis D."/>
            <person name="Soltis P."/>
            <person name="Zapata F."/>
        </authorList>
    </citation>
    <scope>NUCLEOTIDE SEQUENCE</scope>
    <source>
        <strain evidence="2">UCBG64.0493</strain>
        <tissue evidence="2">Leaf</tissue>
    </source>
</reference>
<feature type="region of interest" description="Disordered" evidence="1">
    <location>
        <begin position="1"/>
        <end position="22"/>
    </location>
</feature>
<sequence>MVSLRFPSFSQPPRPPSSATTTRTTSFSATAVACSVAVTAFAGIAAVAAISQNPSNPFLHSTLNFFLSKFSPHPSPIWGSLSLSDSSPPAVTESKTGVSFSPVLRNAQRLLGIGSRKKAVLGLKNIDVYAFGTKLIDTAMSFVGVYADDSDVKKFLSDKYGALSLS</sequence>
<dbReference type="GO" id="GO:0006631">
    <property type="term" value="P:fatty acid metabolic process"/>
    <property type="evidence" value="ECO:0007669"/>
    <property type="project" value="TreeGrafter"/>
</dbReference>
<protein>
    <submittedName>
        <fullName evidence="2">Uncharacterized protein</fullName>
    </submittedName>
</protein>
<dbReference type="InterPro" id="IPR016088">
    <property type="entry name" value="Chalcone_isomerase_3-sand"/>
</dbReference>
<dbReference type="GO" id="GO:0005504">
    <property type="term" value="F:fatty acid binding"/>
    <property type="evidence" value="ECO:0007669"/>
    <property type="project" value="TreeGrafter"/>
</dbReference>
<evidence type="ECO:0000313" key="2">
    <source>
        <dbReference type="EMBL" id="KAK3018349.1"/>
    </source>
</evidence>
<dbReference type="InterPro" id="IPR044228">
    <property type="entry name" value="FAP1"/>
</dbReference>
<gene>
    <name evidence="2" type="ORF">RJ639_004761</name>
</gene>
<evidence type="ECO:0000256" key="1">
    <source>
        <dbReference type="SAM" id="MobiDB-lite"/>
    </source>
</evidence>
<proteinExistence type="predicted"/>
<dbReference type="PANTHER" id="PTHR47589">
    <property type="entry name" value="FATTY-ACID-BINDING PROTEIN 1"/>
    <property type="match status" value="1"/>
</dbReference>
<accession>A0AA88W2Z4</accession>